<evidence type="ECO:0000313" key="3">
    <source>
        <dbReference type="Proteomes" id="UP001383192"/>
    </source>
</evidence>
<gene>
    <name evidence="2" type="ORF">VNI00_001240</name>
</gene>
<proteinExistence type="predicted"/>
<evidence type="ECO:0000256" key="1">
    <source>
        <dbReference type="SAM" id="MobiDB-lite"/>
    </source>
</evidence>
<evidence type="ECO:0000313" key="2">
    <source>
        <dbReference type="EMBL" id="KAK7060475.1"/>
    </source>
</evidence>
<reference evidence="2 3" key="1">
    <citation type="submission" date="2024-01" db="EMBL/GenBank/DDBJ databases">
        <title>A draft genome for a cacao thread blight-causing isolate of Paramarasmius palmivorus.</title>
        <authorList>
            <person name="Baruah I.K."/>
            <person name="Bukari Y."/>
            <person name="Amoako-Attah I."/>
            <person name="Meinhardt L.W."/>
            <person name="Bailey B.A."/>
            <person name="Cohen S.P."/>
        </authorList>
    </citation>
    <scope>NUCLEOTIDE SEQUENCE [LARGE SCALE GENOMIC DNA]</scope>
    <source>
        <strain evidence="2 3">GH-12</strain>
    </source>
</reference>
<feature type="compositionally biased region" description="Polar residues" evidence="1">
    <location>
        <begin position="167"/>
        <end position="177"/>
    </location>
</feature>
<feature type="compositionally biased region" description="Polar residues" evidence="1">
    <location>
        <begin position="1"/>
        <end position="16"/>
    </location>
</feature>
<keyword evidence="3" id="KW-1185">Reference proteome</keyword>
<name>A0AAW0E7X9_9AGAR</name>
<dbReference type="Proteomes" id="UP001383192">
    <property type="component" value="Unassembled WGS sequence"/>
</dbReference>
<organism evidence="2 3">
    <name type="scientific">Paramarasmius palmivorus</name>
    <dbReference type="NCBI Taxonomy" id="297713"/>
    <lineage>
        <taxon>Eukaryota</taxon>
        <taxon>Fungi</taxon>
        <taxon>Dikarya</taxon>
        <taxon>Basidiomycota</taxon>
        <taxon>Agaricomycotina</taxon>
        <taxon>Agaricomycetes</taxon>
        <taxon>Agaricomycetidae</taxon>
        <taxon>Agaricales</taxon>
        <taxon>Marasmiineae</taxon>
        <taxon>Marasmiaceae</taxon>
        <taxon>Paramarasmius</taxon>
    </lineage>
</organism>
<sequence>MIPTSSETAGTSSNQHHSFEERLKSSALPPPGPSHFVARRQLWLTPPDNVIPNPSPPSTTRQKLDTLLSTPNAVNNNEVWKGGVEKVWHGLYHGSRLKKRLPLGTVVSPKHLSFVLHIQLVPVLSKVKIIHCAWVRDETWPANTTVPDSDDALQDNPTTDFLLGSRTGANTQGSGTPWTEDGADIR</sequence>
<protein>
    <submittedName>
        <fullName evidence="2">Uncharacterized protein</fullName>
    </submittedName>
</protein>
<accession>A0AAW0E7X9</accession>
<feature type="region of interest" description="Disordered" evidence="1">
    <location>
        <begin position="1"/>
        <end position="32"/>
    </location>
</feature>
<comment type="caution">
    <text evidence="2">The sequence shown here is derived from an EMBL/GenBank/DDBJ whole genome shotgun (WGS) entry which is preliminary data.</text>
</comment>
<feature type="region of interest" description="Disordered" evidence="1">
    <location>
        <begin position="144"/>
        <end position="186"/>
    </location>
</feature>
<dbReference type="EMBL" id="JAYKXP010000003">
    <property type="protein sequence ID" value="KAK7060475.1"/>
    <property type="molecule type" value="Genomic_DNA"/>
</dbReference>
<dbReference type="AlphaFoldDB" id="A0AAW0E7X9"/>